<keyword evidence="1" id="KW-0472">Membrane</keyword>
<reference evidence="3" key="1">
    <citation type="submission" date="2012-08" db="EMBL/GenBank/DDBJ databases">
        <title>The Genome Sequence of Wuchereria bancrofti.</title>
        <authorList>
            <person name="Nutman T.B."/>
            <person name="Fink D.L."/>
            <person name="Russ C."/>
            <person name="Young S."/>
            <person name="Zeng Q."/>
            <person name="Koehrsen M."/>
            <person name="Alvarado L."/>
            <person name="Berlin A."/>
            <person name="Chapman S.B."/>
            <person name="Chen Z."/>
            <person name="Freedman E."/>
            <person name="Gellesch M."/>
            <person name="Goldberg J."/>
            <person name="Griggs A."/>
            <person name="Gujja S."/>
            <person name="Heilman E.R."/>
            <person name="Heiman D."/>
            <person name="Hepburn T."/>
            <person name="Howarth C."/>
            <person name="Jen D."/>
            <person name="Larson L."/>
            <person name="Lewis B."/>
            <person name="Mehta T."/>
            <person name="Park D."/>
            <person name="Pearson M."/>
            <person name="Roberts A."/>
            <person name="Saif S."/>
            <person name="Shea T."/>
            <person name="Shenoy N."/>
            <person name="Sisk P."/>
            <person name="Stolte C."/>
            <person name="Sykes S."/>
            <person name="Walk T."/>
            <person name="White J."/>
            <person name="Yandava C."/>
            <person name="Haas B."/>
            <person name="Henn M.R."/>
            <person name="Nusbaum C."/>
            <person name="Birren B."/>
        </authorList>
    </citation>
    <scope>NUCLEOTIDE SEQUENCE [LARGE SCALE GENOMIC DNA]</scope>
    <source>
        <strain evidence="3">NA</strain>
    </source>
</reference>
<name>J9EA42_WUCBA</name>
<dbReference type="Proteomes" id="UP000004810">
    <property type="component" value="Unassembled WGS sequence"/>
</dbReference>
<sequence>MGLFGIWMSSSFGLRFAILIAAWANSIGATIRLISSFLPLQIRFPVGIFGQAVAACAVCFEEFSFLLIGVRSSRVTASSLKMSYDD</sequence>
<dbReference type="EMBL" id="ADBV01016594">
    <property type="protein sequence ID" value="EJW72244.1"/>
    <property type="molecule type" value="Genomic_DNA"/>
</dbReference>
<evidence type="ECO:0000313" key="3">
    <source>
        <dbReference type="Proteomes" id="UP000004810"/>
    </source>
</evidence>
<keyword evidence="1" id="KW-1133">Transmembrane helix</keyword>
<keyword evidence="1" id="KW-0812">Transmembrane</keyword>
<feature type="transmembrane region" description="Helical" evidence="1">
    <location>
        <begin position="12"/>
        <end position="34"/>
    </location>
</feature>
<dbReference type="AlphaFoldDB" id="J9EA42"/>
<organism evidence="2 3">
    <name type="scientific">Wuchereria bancrofti</name>
    <dbReference type="NCBI Taxonomy" id="6293"/>
    <lineage>
        <taxon>Eukaryota</taxon>
        <taxon>Metazoa</taxon>
        <taxon>Ecdysozoa</taxon>
        <taxon>Nematoda</taxon>
        <taxon>Chromadorea</taxon>
        <taxon>Rhabditida</taxon>
        <taxon>Spirurina</taxon>
        <taxon>Spiruromorpha</taxon>
        <taxon>Filarioidea</taxon>
        <taxon>Onchocercidae</taxon>
        <taxon>Wuchereria</taxon>
    </lineage>
</organism>
<evidence type="ECO:0000256" key="1">
    <source>
        <dbReference type="SAM" id="Phobius"/>
    </source>
</evidence>
<comment type="caution">
    <text evidence="2">The sequence shown here is derived from an EMBL/GenBank/DDBJ whole genome shotgun (WGS) entry which is preliminary data.</text>
</comment>
<evidence type="ECO:0000313" key="2">
    <source>
        <dbReference type="EMBL" id="EJW72244.1"/>
    </source>
</evidence>
<protein>
    <submittedName>
        <fullName evidence="2">Uncharacterized protein</fullName>
    </submittedName>
</protein>
<feature type="transmembrane region" description="Helical" evidence="1">
    <location>
        <begin position="46"/>
        <end position="70"/>
    </location>
</feature>
<accession>J9EA42</accession>
<gene>
    <name evidence="2" type="ORF">WUBG_16852</name>
</gene>
<proteinExistence type="predicted"/>